<dbReference type="GO" id="GO:0009786">
    <property type="term" value="P:regulation of asymmetric cell division"/>
    <property type="evidence" value="ECO:0007669"/>
    <property type="project" value="InterPro"/>
</dbReference>
<dbReference type="InterPro" id="IPR040378">
    <property type="entry name" value="BASL"/>
</dbReference>
<dbReference type="PANTHER" id="PTHR33914">
    <property type="entry name" value="18S PRE-RIBOSOMAL ASSEMBLY PROTEIN GAR2-LIKE PROTEIN"/>
    <property type="match status" value="1"/>
</dbReference>
<keyword evidence="3" id="KW-1185">Reference proteome</keyword>
<dbReference type="PANTHER" id="PTHR33914:SF3">
    <property type="entry name" value="PROTEIN BREAKING OF ASYMMETRY IN THE STOMATAL LINEAGE"/>
    <property type="match status" value="1"/>
</dbReference>
<evidence type="ECO:0000313" key="2">
    <source>
        <dbReference type="EMBL" id="KAF8399664.1"/>
    </source>
</evidence>
<reference evidence="2 3" key="1">
    <citation type="submission" date="2020-04" db="EMBL/GenBank/DDBJ databases">
        <title>Plant Genome Project.</title>
        <authorList>
            <person name="Zhang R.-G."/>
        </authorList>
    </citation>
    <scope>NUCLEOTIDE SEQUENCE [LARGE SCALE GENOMIC DNA]</scope>
    <source>
        <strain evidence="2">YNK0</strain>
        <tissue evidence="2">Leaf</tissue>
    </source>
</reference>
<evidence type="ECO:0000256" key="1">
    <source>
        <dbReference type="SAM" id="MobiDB-lite"/>
    </source>
</evidence>
<dbReference type="EMBL" id="JABCRI010000010">
    <property type="protein sequence ID" value="KAF8399664.1"/>
    <property type="molecule type" value="Genomic_DNA"/>
</dbReference>
<accession>A0A835DGV7</accession>
<feature type="compositionally biased region" description="Basic and acidic residues" evidence="1">
    <location>
        <begin position="43"/>
        <end position="61"/>
    </location>
</feature>
<evidence type="ECO:0008006" key="4">
    <source>
        <dbReference type="Google" id="ProtNLM"/>
    </source>
</evidence>
<dbReference type="Proteomes" id="UP000655225">
    <property type="component" value="Unassembled WGS sequence"/>
</dbReference>
<sequence length="242" mass="27513">MCTPWRIARQMRWRVQDWASGVFARLLLDDQPDMFHSSVHQVSSDDTRSSETNRKLVAEDKRKRKTLVPSSTPMKDNGTVDNEIDSHWPPLADEDYIVFCFKEDGAFDVVKNEISEASGQEESKTKQLRSVNRKLNYGGDDPTSEESNISAEKGEDGESIYFDPESPPPWIGGQHQIEDDDDFGVISLESSISNQSDGSTSSFAFPVLRWEWRGSPVQMPNSEGLHLRKQKAWRVGLHCCRF</sequence>
<protein>
    <recommendedName>
        <fullName evidence="4">Protein BREAKING OF ASYMMETRY IN THE STOMATAL LINEAGE</fullName>
    </recommendedName>
</protein>
<proteinExistence type="predicted"/>
<evidence type="ECO:0000313" key="3">
    <source>
        <dbReference type="Proteomes" id="UP000655225"/>
    </source>
</evidence>
<gene>
    <name evidence="2" type="ORF">HHK36_015535</name>
</gene>
<feature type="region of interest" description="Disordered" evidence="1">
    <location>
        <begin position="39"/>
        <end position="86"/>
    </location>
</feature>
<dbReference type="OrthoDB" id="1911716at2759"/>
<dbReference type="OMA" id="EDEWPPA"/>
<feature type="region of interest" description="Disordered" evidence="1">
    <location>
        <begin position="117"/>
        <end position="161"/>
    </location>
</feature>
<organism evidence="2 3">
    <name type="scientific">Tetracentron sinense</name>
    <name type="common">Spur-leaf</name>
    <dbReference type="NCBI Taxonomy" id="13715"/>
    <lineage>
        <taxon>Eukaryota</taxon>
        <taxon>Viridiplantae</taxon>
        <taxon>Streptophyta</taxon>
        <taxon>Embryophyta</taxon>
        <taxon>Tracheophyta</taxon>
        <taxon>Spermatophyta</taxon>
        <taxon>Magnoliopsida</taxon>
        <taxon>Trochodendrales</taxon>
        <taxon>Trochodendraceae</taxon>
        <taxon>Tetracentron</taxon>
    </lineage>
</organism>
<dbReference type="AlphaFoldDB" id="A0A835DGV7"/>
<name>A0A835DGV7_TETSI</name>
<comment type="caution">
    <text evidence="2">The sequence shown here is derived from an EMBL/GenBank/DDBJ whole genome shotgun (WGS) entry which is preliminary data.</text>
</comment>